<dbReference type="OrthoDB" id="5244696at2"/>
<sequence length="251" mass="27747">MILPAPDRRPEPLDDLSPQERRRILLRALRRPMAVLVLVLGGVIAATTLELWPVPLTLITYVLLVFLATRDPVFQRRALGLTDEASPPARNDISPERRARWLPRGRTRERVDAALDAYRKAVAAIEGSNDVARAVLADAVPRLHTAADHLVDVAMRREKLSESIREAEHAPGREAESAASIERLKRELAAADAQIEETTAELLQLRLKVAEISLSDSGAARIAAEDIRSGLERLNAELDALRETNAPPEDR</sequence>
<organism evidence="3 4">
    <name type="scientific">Rubrobacter taiwanensis</name>
    <dbReference type="NCBI Taxonomy" id="185139"/>
    <lineage>
        <taxon>Bacteria</taxon>
        <taxon>Bacillati</taxon>
        <taxon>Actinomycetota</taxon>
        <taxon>Rubrobacteria</taxon>
        <taxon>Rubrobacterales</taxon>
        <taxon>Rubrobacteraceae</taxon>
        <taxon>Rubrobacter</taxon>
    </lineage>
</organism>
<keyword evidence="2" id="KW-1133">Transmembrane helix</keyword>
<keyword evidence="4" id="KW-1185">Reference proteome</keyword>
<protein>
    <submittedName>
        <fullName evidence="3">Uncharacterized protein</fullName>
    </submittedName>
</protein>
<feature type="coiled-coil region" evidence="1">
    <location>
        <begin position="174"/>
        <end position="244"/>
    </location>
</feature>
<name>A0A4R1BDJ3_9ACTN</name>
<keyword evidence="2" id="KW-0812">Transmembrane</keyword>
<comment type="caution">
    <text evidence="3">The sequence shown here is derived from an EMBL/GenBank/DDBJ whole genome shotgun (WGS) entry which is preliminary data.</text>
</comment>
<gene>
    <name evidence="3" type="ORF">E0L93_13330</name>
</gene>
<keyword evidence="2" id="KW-0472">Membrane</keyword>
<dbReference type="RefSeq" id="WP_132692576.1">
    <property type="nucleotide sequence ID" value="NZ_SKBU01000028.1"/>
</dbReference>
<proteinExistence type="predicted"/>
<reference evidence="3 4" key="1">
    <citation type="submission" date="2019-03" db="EMBL/GenBank/DDBJ databases">
        <title>Whole genome sequence of a novel Rubrobacter taiwanensis strain, isolated from Yellowstone National Park.</title>
        <authorList>
            <person name="Freed S."/>
            <person name="Ramaley R.F."/>
            <person name="Kyndt J.A."/>
        </authorList>
    </citation>
    <scope>NUCLEOTIDE SEQUENCE [LARGE SCALE GENOMIC DNA]</scope>
    <source>
        <strain evidence="3 4">Yellowstone</strain>
    </source>
</reference>
<evidence type="ECO:0000313" key="3">
    <source>
        <dbReference type="EMBL" id="TCJ15133.1"/>
    </source>
</evidence>
<evidence type="ECO:0000313" key="4">
    <source>
        <dbReference type="Proteomes" id="UP000295244"/>
    </source>
</evidence>
<keyword evidence="1" id="KW-0175">Coiled coil</keyword>
<feature type="transmembrane region" description="Helical" evidence="2">
    <location>
        <begin position="28"/>
        <end position="46"/>
    </location>
</feature>
<dbReference type="AlphaFoldDB" id="A0A4R1BDJ3"/>
<dbReference type="EMBL" id="SKBU01000028">
    <property type="protein sequence ID" value="TCJ15133.1"/>
    <property type="molecule type" value="Genomic_DNA"/>
</dbReference>
<accession>A0A4R1BDJ3</accession>
<evidence type="ECO:0000256" key="1">
    <source>
        <dbReference type="SAM" id="Coils"/>
    </source>
</evidence>
<evidence type="ECO:0000256" key="2">
    <source>
        <dbReference type="SAM" id="Phobius"/>
    </source>
</evidence>
<dbReference type="Proteomes" id="UP000295244">
    <property type="component" value="Unassembled WGS sequence"/>
</dbReference>